<dbReference type="RefSeq" id="WP_344924356.1">
    <property type="nucleotide sequence ID" value="NZ_BAABCW010000001.1"/>
</dbReference>
<evidence type="ECO:0000256" key="1">
    <source>
        <dbReference type="ARBA" id="ARBA00022729"/>
    </source>
</evidence>
<dbReference type="Pfam" id="PF03160">
    <property type="entry name" value="Calx-beta"/>
    <property type="match status" value="2"/>
</dbReference>
<reference evidence="6" key="1">
    <citation type="journal article" date="2019" name="Int. J. Syst. Evol. Microbiol.">
        <title>The Global Catalogue of Microorganisms (GCM) 10K type strain sequencing project: providing services to taxonomists for standard genome sequencing and annotation.</title>
        <authorList>
            <consortium name="The Broad Institute Genomics Platform"/>
            <consortium name="The Broad Institute Genome Sequencing Center for Infectious Disease"/>
            <person name="Wu L."/>
            <person name="Ma J."/>
        </authorList>
    </citation>
    <scope>NUCLEOTIDE SEQUENCE [LARGE SCALE GENOMIC DNA]</scope>
    <source>
        <strain evidence="6">JCM 17106</strain>
    </source>
</reference>
<dbReference type="PANTHER" id="PTHR46682:SF1">
    <property type="entry name" value="ADHESION G-PROTEIN COUPLED RECEPTOR V1"/>
    <property type="match status" value="1"/>
</dbReference>
<evidence type="ECO:0000259" key="4">
    <source>
        <dbReference type="SMART" id="SM00237"/>
    </source>
</evidence>
<dbReference type="SUPFAM" id="SSF49854">
    <property type="entry name" value="Spermadhesin, CUB domain"/>
    <property type="match status" value="1"/>
</dbReference>
<dbReference type="Pfam" id="PF13229">
    <property type="entry name" value="Beta_helix"/>
    <property type="match status" value="1"/>
</dbReference>
<keyword evidence="6" id="KW-1185">Reference proteome</keyword>
<dbReference type="InterPro" id="IPR003644">
    <property type="entry name" value="Calx_beta"/>
</dbReference>
<dbReference type="SUPFAM" id="SSF51126">
    <property type="entry name" value="Pectin lyase-like"/>
    <property type="match status" value="1"/>
</dbReference>
<dbReference type="Gene3D" id="2.60.120.290">
    <property type="entry name" value="Spermadhesin, CUB domain"/>
    <property type="match status" value="1"/>
</dbReference>
<evidence type="ECO:0000256" key="2">
    <source>
        <dbReference type="ARBA" id="ARBA00022737"/>
    </source>
</evidence>
<feature type="domain" description="Calx-beta" evidence="4">
    <location>
        <begin position="180"/>
        <end position="281"/>
    </location>
</feature>
<dbReference type="SMART" id="SM00237">
    <property type="entry name" value="Calx_beta"/>
    <property type="match status" value="2"/>
</dbReference>
<evidence type="ECO:0000256" key="3">
    <source>
        <dbReference type="ARBA" id="ARBA00022837"/>
    </source>
</evidence>
<dbReference type="InterPro" id="IPR026919">
    <property type="entry name" value="ADGRV1"/>
</dbReference>
<gene>
    <name evidence="5" type="ORF">GCM10022393_04530</name>
</gene>
<dbReference type="Gene3D" id="2.160.20.10">
    <property type="entry name" value="Single-stranded right-handed beta-helix, Pectin lyase-like"/>
    <property type="match status" value="1"/>
</dbReference>
<name>A0ABP7XC17_9FLAO</name>
<dbReference type="InterPro" id="IPR039448">
    <property type="entry name" value="Beta_helix"/>
</dbReference>
<dbReference type="SUPFAM" id="SSF141072">
    <property type="entry name" value="CalX-like"/>
    <property type="match status" value="2"/>
</dbReference>
<dbReference type="InterPro" id="IPR012334">
    <property type="entry name" value="Pectin_lyas_fold"/>
</dbReference>
<proteinExistence type="predicted"/>
<evidence type="ECO:0000313" key="6">
    <source>
        <dbReference type="Proteomes" id="UP001500459"/>
    </source>
</evidence>
<dbReference type="InterPro" id="IPR006626">
    <property type="entry name" value="PbH1"/>
</dbReference>
<feature type="domain" description="Calx-beta" evidence="4">
    <location>
        <begin position="407"/>
        <end position="509"/>
    </location>
</feature>
<protein>
    <recommendedName>
        <fullName evidence="4">Calx-beta domain-containing protein</fullName>
    </recommendedName>
</protein>
<sequence length="1600" mass="167429">MILITSIRSQLLIIPLIVLLPFSTIFGQDIYQDNFNGGANYANSSGITNWPTSWVESGEGTNANGGKIRINNNQLRFRQQGGGTNISARNISRAIDLSPYSDVILTLDYNRTNGNETIAIQLWNNNTSSWNTVLTTGGGTGSLSHTLTADQISVNSAIRLLSGSGGWNNNETIFINDVQFEGTLLPSNPEISIDDVTENEDAGTIDFTVSHTGGTASGSFTIEFTTSDISANAPADYTAFTGTPTTTITFSGTSLSTQTISIPIVDDTLIETAESFEVNLSNPSDGSVTIIDTQGIGTINDNDGFIITNGTVNTCSGTFLDSGGLAGNYGNNESFTYTICPDTPGNSISVDFTTFNVETGFDGLEIFNDNGTANSLGVFDNSNIPGLITSTDGSGCLTFVFSSDVSVTGNWEATIGCYSSFVVANNITVNETDGTATFQVTYNGPATLGTFTVDYTTADNTAYAASDYTTVAGSLVFSTSVPGVPQLVTVPIINNNFEENDETFYLTLSNVSDPSIGTVRGTATIIDTPGDTPVDDDVPLTLFDNFNGYYDYALTAGTLRTADENVDPCAITTSSTNTLTTPILAGSTIEKAYLIWGHSGRAADDVVTFEGQSVTADVVNSTSGGFYYGMVSDVTTIIQGIADPSTNAYDFTDLVIDNSSTYCGSVVFGGWSLYIYYTNPTLPAVSINMYNGFDSQIGTIGSPSSTSYTLDGFFAIGSSGSKTSVLSWEGDRLRTGGEIISVTTGSGTTNLTGDGNNSPTLANVFNSTIYDDTASPTFEDTSLYGFDLDTYDISSLITQGETTATTNVATEGDFIILNSVLLKVPSNLMTGTVFEDINYPGGVGRDLATSSGLPVEDVRVELYDNTGTLIDFDITDATGTYSIGGMANGTYSLRVVNNTVESNRGGGTGCTNCIPVQTYRSTYTSSTLSSVTNEVGGANPAGQDVGSGILTGAQTISEVTILNEGAVGLDFGFNFNTIVNTNENGQGSLEQFIVNTNNLDEVLLDIDAHPNNGTLDPAAGEDVSIFNIPTSDGGFTAGSYFDIFISNTIDLTIISDDNTSIDGRSQTALTGNTNAGTTGAGGSLVGVSQTALPNYDLPEIQIHQNNGNVLRTNANNITIRNTALYANNNSVITVLSGSSTIFQNLIGVNALGVFTQNKDYGVEINGGTVNVDSNYIADNTDAGIYIDGSTSVAIQNNHITTNGDDICNDNITIVGGSGISIQNNLIENASAFGIDDTSGNVVITDNTITNSGQDITDCSNNSGIHLTGNNTTITNNRIHTNGGSGIALEGGNTNGNLISQNSIYANGTVSDALGIDIGNDGVTINDNGDTDNGPNGSLNFPVFESITIQGTILKIIGWSRPGATIELFLTDISQGTASIGNNQLGLSQDYGEGQIFIGSVVEGSVNDSDGSSSAYNDPDGNQDNTNKFNFSITLSNTIPLGTLLTATATIANTTSEFANTFPVRTGTLITNRRITYRVTPTPVTTGGPTGTPTTDMNVNFFDDGQFGPGNSYQLQVQNTTGTPFNYEIWIQNVPYASIPGLNLGNHTLNTVNNGDGTYSYLFTSTVPLGAFQSAFITGSGGAPSPPGTGVACGCVSFYKL</sequence>
<organism evidence="5 6">
    <name type="scientific">Aquimarina addita</name>
    <dbReference type="NCBI Taxonomy" id="870485"/>
    <lineage>
        <taxon>Bacteria</taxon>
        <taxon>Pseudomonadati</taxon>
        <taxon>Bacteroidota</taxon>
        <taxon>Flavobacteriia</taxon>
        <taxon>Flavobacteriales</taxon>
        <taxon>Flavobacteriaceae</taxon>
        <taxon>Aquimarina</taxon>
    </lineage>
</organism>
<dbReference type="Gene3D" id="2.60.40.10">
    <property type="entry name" value="Immunoglobulins"/>
    <property type="match status" value="1"/>
</dbReference>
<dbReference type="EMBL" id="BAABCW010000001">
    <property type="protein sequence ID" value="GAA4108436.1"/>
    <property type="molecule type" value="Genomic_DNA"/>
</dbReference>
<dbReference type="SMART" id="SM00710">
    <property type="entry name" value="PbH1"/>
    <property type="match status" value="7"/>
</dbReference>
<dbReference type="SUPFAM" id="SSF49478">
    <property type="entry name" value="Cna protein B-type domain"/>
    <property type="match status" value="1"/>
</dbReference>
<dbReference type="Gene3D" id="2.60.40.2030">
    <property type="match status" value="2"/>
</dbReference>
<evidence type="ECO:0000313" key="5">
    <source>
        <dbReference type="EMBL" id="GAA4108436.1"/>
    </source>
</evidence>
<dbReference type="InterPro" id="IPR038081">
    <property type="entry name" value="CalX-like_sf"/>
</dbReference>
<dbReference type="PANTHER" id="PTHR46682">
    <property type="entry name" value="ADHESION G-PROTEIN COUPLED RECEPTOR V1"/>
    <property type="match status" value="1"/>
</dbReference>
<dbReference type="InterPro" id="IPR013783">
    <property type="entry name" value="Ig-like_fold"/>
</dbReference>
<dbReference type="InterPro" id="IPR011050">
    <property type="entry name" value="Pectin_lyase_fold/virulence"/>
</dbReference>
<keyword evidence="2" id="KW-0677">Repeat</keyword>
<comment type="caution">
    <text evidence="5">The sequence shown here is derived from an EMBL/GenBank/DDBJ whole genome shotgun (WGS) entry which is preliminary data.</text>
</comment>
<accession>A0ABP7XC17</accession>
<keyword evidence="3" id="KW-0106">Calcium</keyword>
<dbReference type="Proteomes" id="UP001500459">
    <property type="component" value="Unassembled WGS sequence"/>
</dbReference>
<keyword evidence="1" id="KW-0732">Signal</keyword>
<dbReference type="InterPro" id="IPR035914">
    <property type="entry name" value="Sperma_CUB_dom_sf"/>
</dbReference>